<dbReference type="InterPro" id="IPR013103">
    <property type="entry name" value="RVT_2"/>
</dbReference>
<dbReference type="Pfam" id="PF07727">
    <property type="entry name" value="RVT_2"/>
    <property type="match status" value="1"/>
</dbReference>
<dbReference type="Proteomes" id="UP001318860">
    <property type="component" value="Unassembled WGS sequence"/>
</dbReference>
<protein>
    <recommendedName>
        <fullName evidence="1">Reverse transcriptase Ty1/copia-type domain-containing protein</fullName>
    </recommendedName>
</protein>
<comment type="caution">
    <text evidence="2">The sequence shown here is derived from an EMBL/GenBank/DDBJ whole genome shotgun (WGS) entry which is preliminary data.</text>
</comment>
<evidence type="ECO:0000313" key="2">
    <source>
        <dbReference type="EMBL" id="KAK6150308.1"/>
    </source>
</evidence>
<evidence type="ECO:0000313" key="3">
    <source>
        <dbReference type="Proteomes" id="UP001318860"/>
    </source>
</evidence>
<reference evidence="2 3" key="1">
    <citation type="journal article" date="2021" name="Comput. Struct. Biotechnol. J.">
        <title>De novo genome assembly of the potent medicinal plant Rehmannia glutinosa using nanopore technology.</title>
        <authorList>
            <person name="Ma L."/>
            <person name="Dong C."/>
            <person name="Song C."/>
            <person name="Wang X."/>
            <person name="Zheng X."/>
            <person name="Niu Y."/>
            <person name="Chen S."/>
            <person name="Feng W."/>
        </authorList>
    </citation>
    <scope>NUCLEOTIDE SEQUENCE [LARGE SCALE GENOMIC DNA]</scope>
    <source>
        <strain evidence="2">DH-2019</strain>
    </source>
</reference>
<organism evidence="2 3">
    <name type="scientific">Rehmannia glutinosa</name>
    <name type="common">Chinese foxglove</name>
    <dbReference type="NCBI Taxonomy" id="99300"/>
    <lineage>
        <taxon>Eukaryota</taxon>
        <taxon>Viridiplantae</taxon>
        <taxon>Streptophyta</taxon>
        <taxon>Embryophyta</taxon>
        <taxon>Tracheophyta</taxon>
        <taxon>Spermatophyta</taxon>
        <taxon>Magnoliopsida</taxon>
        <taxon>eudicotyledons</taxon>
        <taxon>Gunneridae</taxon>
        <taxon>Pentapetalae</taxon>
        <taxon>asterids</taxon>
        <taxon>lamiids</taxon>
        <taxon>Lamiales</taxon>
        <taxon>Orobanchaceae</taxon>
        <taxon>Rehmannieae</taxon>
        <taxon>Rehmannia</taxon>
    </lineage>
</organism>
<accession>A0ABR0WS19</accession>
<sequence>MEQPGGFVAPGQEEKVCKLIRSLYGQDVKRNFDMKDMGIADMILVIKIGKTSEGISLTQSYYVEKVLKKFNAFDGPPCKTPIDLNITGSK</sequence>
<keyword evidence="3" id="KW-1185">Reference proteome</keyword>
<proteinExistence type="predicted"/>
<name>A0ABR0WS19_REHGL</name>
<feature type="domain" description="Reverse transcriptase Ty1/copia-type" evidence="1">
    <location>
        <begin position="28"/>
        <end position="82"/>
    </location>
</feature>
<dbReference type="EMBL" id="JABTTQ020000008">
    <property type="protein sequence ID" value="KAK6150308.1"/>
    <property type="molecule type" value="Genomic_DNA"/>
</dbReference>
<gene>
    <name evidence="2" type="ORF">DH2020_015240</name>
</gene>
<evidence type="ECO:0000259" key="1">
    <source>
        <dbReference type="Pfam" id="PF07727"/>
    </source>
</evidence>